<keyword evidence="2" id="KW-0472">Membrane</keyword>
<evidence type="ECO:0000256" key="2">
    <source>
        <dbReference type="SAM" id="Phobius"/>
    </source>
</evidence>
<gene>
    <name evidence="3" type="ORF">TSPGSL018_1466</name>
</gene>
<evidence type="ECO:0000313" key="3">
    <source>
        <dbReference type="EMBL" id="JAC71631.1"/>
    </source>
</evidence>
<dbReference type="PANTHER" id="PTHR38585:SF1">
    <property type="entry name" value="TRANSMEMBRANE PROTEIN"/>
    <property type="match status" value="1"/>
</dbReference>
<reference evidence="3" key="1">
    <citation type="submission" date="2014-05" db="EMBL/GenBank/DDBJ databases">
        <title>The transcriptome of the halophilic microalga Tetraselmis sp. GSL018 isolated from the Great Salt Lake, Utah.</title>
        <authorList>
            <person name="Jinkerson R.E."/>
            <person name="D'Adamo S."/>
            <person name="Posewitz M.C."/>
        </authorList>
    </citation>
    <scope>NUCLEOTIDE SEQUENCE</scope>
    <source>
        <strain evidence="3">GSL018</strain>
    </source>
</reference>
<dbReference type="EMBL" id="GBEZ01014444">
    <property type="protein sequence ID" value="JAC71631.1"/>
    <property type="molecule type" value="Transcribed_RNA"/>
</dbReference>
<feature type="transmembrane region" description="Helical" evidence="2">
    <location>
        <begin position="39"/>
        <end position="62"/>
    </location>
</feature>
<proteinExistence type="predicted"/>
<protein>
    <submittedName>
        <fullName evidence="3">Uncharacterized protein</fullName>
    </submittedName>
</protein>
<organism evidence="3">
    <name type="scientific">Tetraselmis sp. GSL018</name>
    <dbReference type="NCBI Taxonomy" id="582737"/>
    <lineage>
        <taxon>Eukaryota</taxon>
        <taxon>Viridiplantae</taxon>
        <taxon>Chlorophyta</taxon>
        <taxon>core chlorophytes</taxon>
        <taxon>Chlorodendrophyceae</taxon>
        <taxon>Chlorodendrales</taxon>
        <taxon>Chlorodendraceae</taxon>
        <taxon>Tetraselmis</taxon>
    </lineage>
</organism>
<keyword evidence="2" id="KW-1133">Transmembrane helix</keyword>
<keyword evidence="2" id="KW-0812">Transmembrane</keyword>
<feature type="transmembrane region" description="Helical" evidence="2">
    <location>
        <begin position="68"/>
        <end position="90"/>
    </location>
</feature>
<dbReference type="PANTHER" id="PTHR38585">
    <property type="entry name" value="TRANSMEMBRANE PROTEIN"/>
    <property type="match status" value="1"/>
</dbReference>
<sequence>MDLDELARLTVDTANKAARGASTHAERISQYLSPFATNLAASTLAFNMSLLGVQGVGFAFGVACTTPIAAPMLGFLGVGAASAVAAQAAMRAERAVQGRKPEGRILWENLFVDAALGLTFYKVLGGRFRNVLPSHLARPGAFAFQSILAPGARYCTPAQKNELRRMFHRDGCHTCGTRRGKVIGDHQPPNKVAAERSKASQLSSTDISAVLGNAATQAAGSLVTGKGPSQAAQPLVKAFRKVMKIVPKELEASRSFTQRYYPQCDTCSSKQGVVMRLGDKVPRRKFLVFHPIRPRAWGLAGAFPGLEHHQAVELSPAAETKPRGRFRGGHAGADAADGEGLGSLWKLTAEALRLPLAGFEDSRGGRS</sequence>
<feature type="region of interest" description="Disordered" evidence="1">
    <location>
        <begin position="315"/>
        <end position="334"/>
    </location>
</feature>
<accession>A0A061RM95</accession>
<dbReference type="AlphaFoldDB" id="A0A061RM95"/>
<evidence type="ECO:0000256" key="1">
    <source>
        <dbReference type="SAM" id="MobiDB-lite"/>
    </source>
</evidence>
<name>A0A061RM95_9CHLO</name>